<feature type="transmembrane region" description="Helical" evidence="2">
    <location>
        <begin position="85"/>
        <end position="106"/>
    </location>
</feature>
<keyword evidence="2" id="KW-0812">Transmembrane</keyword>
<dbReference type="Proteomes" id="UP000525389">
    <property type="component" value="Unassembled WGS sequence"/>
</dbReference>
<protein>
    <recommendedName>
        <fullName evidence="5">DUF2721 domain-containing protein</fullName>
    </recommendedName>
</protein>
<sequence>MADPTLSVLTAMITPAVLISGAGTLLLSTSNRLGRSTDRVRVLTARFKVLVGEEGQREPLAREEKRMIVEQLPRLTRRTRYLQRALRAFYVAVALLVGTSILIGAGELGGWSGGPLPVLLALLGAGSLAYGALLLSFEATLSGITTREEMRFLVSLGEHYATLYQEGAEDAEHTAAGRVSPQPKRPPPGEG</sequence>
<name>A0A7W8GG34_9DEIO</name>
<evidence type="ECO:0000256" key="2">
    <source>
        <dbReference type="SAM" id="Phobius"/>
    </source>
</evidence>
<dbReference type="Pfam" id="PF11026">
    <property type="entry name" value="DUF2721"/>
    <property type="match status" value="1"/>
</dbReference>
<evidence type="ECO:0000313" key="4">
    <source>
        <dbReference type="Proteomes" id="UP000525389"/>
    </source>
</evidence>
<dbReference type="EMBL" id="JACHFN010000009">
    <property type="protein sequence ID" value="MBB5235037.1"/>
    <property type="molecule type" value="Genomic_DNA"/>
</dbReference>
<evidence type="ECO:0008006" key="5">
    <source>
        <dbReference type="Google" id="ProtNLM"/>
    </source>
</evidence>
<feature type="transmembrane region" description="Helical" evidence="2">
    <location>
        <begin position="6"/>
        <end position="27"/>
    </location>
</feature>
<keyword evidence="4" id="KW-1185">Reference proteome</keyword>
<feature type="transmembrane region" description="Helical" evidence="2">
    <location>
        <begin position="118"/>
        <end position="141"/>
    </location>
</feature>
<feature type="region of interest" description="Disordered" evidence="1">
    <location>
        <begin position="171"/>
        <end position="191"/>
    </location>
</feature>
<dbReference type="InterPro" id="IPR021279">
    <property type="entry name" value="DUF2721"/>
</dbReference>
<organism evidence="3 4">
    <name type="scientific">Deinococcus budaensis</name>
    <dbReference type="NCBI Taxonomy" id="1665626"/>
    <lineage>
        <taxon>Bacteria</taxon>
        <taxon>Thermotogati</taxon>
        <taxon>Deinococcota</taxon>
        <taxon>Deinococci</taxon>
        <taxon>Deinococcales</taxon>
        <taxon>Deinococcaceae</taxon>
        <taxon>Deinococcus</taxon>
    </lineage>
</organism>
<dbReference type="RefSeq" id="WP_184029668.1">
    <property type="nucleotide sequence ID" value="NZ_JACHFN010000009.1"/>
</dbReference>
<evidence type="ECO:0000256" key="1">
    <source>
        <dbReference type="SAM" id="MobiDB-lite"/>
    </source>
</evidence>
<reference evidence="3 4" key="1">
    <citation type="submission" date="2020-08" db="EMBL/GenBank/DDBJ databases">
        <title>Genomic Encyclopedia of Type Strains, Phase IV (KMG-IV): sequencing the most valuable type-strain genomes for metagenomic binning, comparative biology and taxonomic classification.</title>
        <authorList>
            <person name="Goeker M."/>
        </authorList>
    </citation>
    <scope>NUCLEOTIDE SEQUENCE [LARGE SCALE GENOMIC DNA]</scope>
    <source>
        <strain evidence="3 4">DSM 101791</strain>
    </source>
</reference>
<keyword evidence="2" id="KW-0472">Membrane</keyword>
<comment type="caution">
    <text evidence="3">The sequence shown here is derived from an EMBL/GenBank/DDBJ whole genome shotgun (WGS) entry which is preliminary data.</text>
</comment>
<dbReference type="AlphaFoldDB" id="A0A7W8GG34"/>
<accession>A0A7W8GG34</accession>
<evidence type="ECO:0000313" key="3">
    <source>
        <dbReference type="EMBL" id="MBB5235037.1"/>
    </source>
</evidence>
<gene>
    <name evidence="3" type="ORF">HNQ09_002485</name>
</gene>
<keyword evidence="2" id="KW-1133">Transmembrane helix</keyword>
<proteinExistence type="predicted"/>